<protein>
    <recommendedName>
        <fullName evidence="3">LamG-like jellyroll fold domain-containing protein</fullName>
    </recommendedName>
</protein>
<dbReference type="InterPro" id="IPR013320">
    <property type="entry name" value="ConA-like_dom_sf"/>
</dbReference>
<gene>
    <name evidence="1" type="ORF">A3D03_04940</name>
</gene>
<evidence type="ECO:0008006" key="3">
    <source>
        <dbReference type="Google" id="ProtNLM"/>
    </source>
</evidence>
<comment type="caution">
    <text evidence="1">The sequence shown here is derived from an EMBL/GenBank/DDBJ whole genome shotgun (WGS) entry which is preliminary data.</text>
</comment>
<dbReference type="Gene3D" id="2.60.120.200">
    <property type="match status" value="1"/>
</dbReference>
<dbReference type="Proteomes" id="UP000177092">
    <property type="component" value="Unassembled WGS sequence"/>
</dbReference>
<sequence length="292" mass="31841">MIKIIFSILLFLLTLSYPQVLYASPPSGNYLELNGGFIKGENTDTSSPPSFTFEGWIKPNNVSGIQHIMTVSSPNQAHPNYQLSINGGSLQLTYTYSVNAFRQIATGNLSSGNWQHLAAVISSTSTALYLNGSLLSSFNGSNNLKAIGPDIFIGSDGNSSIFSNNTFKGAIDQVRISKISRNIPVNWQNSLYLADLPADSEAVLIWNLNQTRGETVVADEANHLNGLLVGGDAKIHFYGLFPTATPFVLPTLRPLRTIFLFPKPTFSPSGSPTVTVPERSSFSRYERPLFSR</sequence>
<dbReference type="SUPFAM" id="SSF49899">
    <property type="entry name" value="Concanavalin A-like lectins/glucanases"/>
    <property type="match status" value="1"/>
</dbReference>
<dbReference type="AlphaFoldDB" id="A0A1F6AC23"/>
<dbReference type="Pfam" id="PF13385">
    <property type="entry name" value="Laminin_G_3"/>
    <property type="match status" value="1"/>
</dbReference>
<evidence type="ECO:0000313" key="2">
    <source>
        <dbReference type="Proteomes" id="UP000177092"/>
    </source>
</evidence>
<organism evidence="1 2">
    <name type="scientific">Candidatus Gottesmanbacteria bacterium RIFCSPHIGHO2_02_FULL_40_13</name>
    <dbReference type="NCBI Taxonomy" id="1798384"/>
    <lineage>
        <taxon>Bacteria</taxon>
        <taxon>Candidatus Gottesmaniibacteriota</taxon>
    </lineage>
</organism>
<reference evidence="1 2" key="1">
    <citation type="journal article" date="2016" name="Nat. Commun.">
        <title>Thousands of microbial genomes shed light on interconnected biogeochemical processes in an aquifer system.</title>
        <authorList>
            <person name="Anantharaman K."/>
            <person name="Brown C.T."/>
            <person name="Hug L.A."/>
            <person name="Sharon I."/>
            <person name="Castelle C.J."/>
            <person name="Probst A.J."/>
            <person name="Thomas B.C."/>
            <person name="Singh A."/>
            <person name="Wilkins M.J."/>
            <person name="Karaoz U."/>
            <person name="Brodie E.L."/>
            <person name="Williams K.H."/>
            <person name="Hubbard S.S."/>
            <person name="Banfield J.F."/>
        </authorList>
    </citation>
    <scope>NUCLEOTIDE SEQUENCE [LARGE SCALE GENOMIC DNA]</scope>
</reference>
<name>A0A1F6AC23_9BACT</name>
<evidence type="ECO:0000313" key="1">
    <source>
        <dbReference type="EMBL" id="OGG21837.1"/>
    </source>
</evidence>
<dbReference type="EMBL" id="MFJN01000015">
    <property type="protein sequence ID" value="OGG21837.1"/>
    <property type="molecule type" value="Genomic_DNA"/>
</dbReference>
<proteinExistence type="predicted"/>
<accession>A0A1F6AC23</accession>